<protein>
    <recommendedName>
        <fullName evidence="3">ATP-dependent DNA helicase</fullName>
    </recommendedName>
</protein>
<dbReference type="AlphaFoldDB" id="A0AAU9VBH4"/>
<sequence length="104" mass="11830">MVNTIWQMVHSGDLNQILRAELEPFPFISYEVEMLHVGSVSMTMNSYDKHDLILQPAPDDHGTADRRMWPIVLSWASTVHKMQGSSLDHAVVYLGYKFVAANIK</sequence>
<dbReference type="SUPFAM" id="SSF52540">
    <property type="entry name" value="P-loop containing nucleoside triphosphate hydrolases"/>
    <property type="match status" value="1"/>
</dbReference>
<dbReference type="InterPro" id="IPR027417">
    <property type="entry name" value="P-loop_NTPase"/>
</dbReference>
<evidence type="ECO:0000313" key="2">
    <source>
        <dbReference type="Proteomes" id="UP001153954"/>
    </source>
</evidence>
<name>A0AAU9VBH4_EUPED</name>
<proteinExistence type="predicted"/>
<accession>A0AAU9VBH4</accession>
<comment type="caution">
    <text evidence="1">The sequence shown here is derived from an EMBL/GenBank/DDBJ whole genome shotgun (WGS) entry which is preliminary data.</text>
</comment>
<dbReference type="Proteomes" id="UP001153954">
    <property type="component" value="Unassembled WGS sequence"/>
</dbReference>
<evidence type="ECO:0000313" key="1">
    <source>
        <dbReference type="EMBL" id="CAH2107468.1"/>
    </source>
</evidence>
<dbReference type="EMBL" id="CAKOGL010000030">
    <property type="protein sequence ID" value="CAH2107468.1"/>
    <property type="molecule type" value="Genomic_DNA"/>
</dbReference>
<evidence type="ECO:0008006" key="3">
    <source>
        <dbReference type="Google" id="ProtNLM"/>
    </source>
</evidence>
<organism evidence="1 2">
    <name type="scientific">Euphydryas editha</name>
    <name type="common">Edith's checkerspot</name>
    <dbReference type="NCBI Taxonomy" id="104508"/>
    <lineage>
        <taxon>Eukaryota</taxon>
        <taxon>Metazoa</taxon>
        <taxon>Ecdysozoa</taxon>
        <taxon>Arthropoda</taxon>
        <taxon>Hexapoda</taxon>
        <taxon>Insecta</taxon>
        <taxon>Pterygota</taxon>
        <taxon>Neoptera</taxon>
        <taxon>Endopterygota</taxon>
        <taxon>Lepidoptera</taxon>
        <taxon>Glossata</taxon>
        <taxon>Ditrysia</taxon>
        <taxon>Papilionoidea</taxon>
        <taxon>Nymphalidae</taxon>
        <taxon>Nymphalinae</taxon>
        <taxon>Euphydryas</taxon>
    </lineage>
</organism>
<gene>
    <name evidence="1" type="ORF">EEDITHA_LOCUS21507</name>
</gene>
<reference evidence="1" key="1">
    <citation type="submission" date="2022-03" db="EMBL/GenBank/DDBJ databases">
        <authorList>
            <person name="Tunstrom K."/>
        </authorList>
    </citation>
    <scope>NUCLEOTIDE SEQUENCE</scope>
</reference>
<keyword evidence="2" id="KW-1185">Reference proteome</keyword>